<dbReference type="AlphaFoldDB" id="A0A0E3VX48"/>
<organism evidence="2 3">
    <name type="scientific">Bradyrhizobium diazoefficiens</name>
    <dbReference type="NCBI Taxonomy" id="1355477"/>
    <lineage>
        <taxon>Bacteria</taxon>
        <taxon>Pseudomonadati</taxon>
        <taxon>Pseudomonadota</taxon>
        <taxon>Alphaproteobacteria</taxon>
        <taxon>Hyphomicrobiales</taxon>
        <taxon>Nitrobacteraceae</taxon>
        <taxon>Bradyrhizobium</taxon>
    </lineage>
</organism>
<reference evidence="2 3" key="1">
    <citation type="submission" date="2014-11" db="EMBL/GenBank/DDBJ databases">
        <title>Symbiosis island explosion on the genome of extra-slow-growing strains of soybean bradyrhizobia with massive insertion sequences.</title>
        <authorList>
            <person name="Iida T."/>
            <person name="Minamisawa K."/>
        </authorList>
    </citation>
    <scope>NUCLEOTIDE SEQUENCE [LARGE SCALE GENOMIC DNA]</scope>
    <source>
        <strain evidence="2 3">NK6</strain>
    </source>
</reference>
<evidence type="ECO:0000313" key="3">
    <source>
        <dbReference type="Proteomes" id="UP000063308"/>
    </source>
</evidence>
<protein>
    <submittedName>
        <fullName evidence="2">Uncharacterized protein</fullName>
    </submittedName>
</protein>
<dbReference type="Proteomes" id="UP000063308">
    <property type="component" value="Chromosome"/>
</dbReference>
<evidence type="ECO:0000256" key="1">
    <source>
        <dbReference type="SAM" id="MobiDB-lite"/>
    </source>
</evidence>
<dbReference type="EMBL" id="AP014685">
    <property type="protein sequence ID" value="BAR62035.1"/>
    <property type="molecule type" value="Genomic_DNA"/>
</dbReference>
<evidence type="ECO:0000313" key="2">
    <source>
        <dbReference type="EMBL" id="BAR62035.1"/>
    </source>
</evidence>
<accession>A0A0E3VX48</accession>
<gene>
    <name evidence="2" type="ORF">NK6_8891</name>
</gene>
<feature type="region of interest" description="Disordered" evidence="1">
    <location>
        <begin position="72"/>
        <end position="92"/>
    </location>
</feature>
<proteinExistence type="predicted"/>
<sequence length="92" mass="9856">MAEVKGWGRPFDDLIDLPDRRQSATLREAATYITALPKAVHDTPEWQAPTEALLLVAERGGPVMFARIGGMRALKRGTEPQGREGGGPSGTG</sequence>
<name>A0A0E3VX48_9BRAD</name>
<feature type="compositionally biased region" description="Gly residues" evidence="1">
    <location>
        <begin position="83"/>
        <end position="92"/>
    </location>
</feature>